<evidence type="ECO:0000313" key="3">
    <source>
        <dbReference type="Proteomes" id="UP001500443"/>
    </source>
</evidence>
<name>A0ABN2Z4F0_9ACTN</name>
<feature type="domain" description="Xylose isomerase-like TIM barrel" evidence="1">
    <location>
        <begin position="32"/>
        <end position="272"/>
    </location>
</feature>
<sequence length="283" mass="30364">MSAGQPAGAPARLSLNQETIRQWSLPELADGCAAAGLRGVGLWRAPVQEYGVDAAARLFRDAGLTVTSLCRGGFFTAGDPGERAAALDDNRRAIDEAATLGTDTLVLVSGGLPDGSRDLHGARERIADALGVLAPYAAERAVRLAIEPLHPMYAADRCVVSTLAQSLDLAERFPADRVGVVVDTYHLWWDDTVAAQITRAGTSGRIAAFQLADWVTPLPEGVLLGRGQLGDGSVDLRWFRKRVDEAGYTGFVEVEIFNPGLWAREGAEVLAEIVERYERLVAR</sequence>
<dbReference type="Pfam" id="PF01261">
    <property type="entry name" value="AP_endonuc_2"/>
    <property type="match status" value="1"/>
</dbReference>
<comment type="caution">
    <text evidence="2">The sequence shown here is derived from an EMBL/GenBank/DDBJ whole genome shotgun (WGS) entry which is preliminary data.</text>
</comment>
<gene>
    <name evidence="2" type="ORF">GCM10009802_45510</name>
</gene>
<protein>
    <submittedName>
        <fullName evidence="2">Sugar phosphate isomerase/epimerase</fullName>
    </submittedName>
</protein>
<dbReference type="PANTHER" id="PTHR12110">
    <property type="entry name" value="HYDROXYPYRUVATE ISOMERASE"/>
    <property type="match status" value="1"/>
</dbReference>
<dbReference type="PANTHER" id="PTHR12110:SF52">
    <property type="entry name" value="XYLOSE ISOMERASE"/>
    <property type="match status" value="1"/>
</dbReference>
<dbReference type="Gene3D" id="3.20.20.150">
    <property type="entry name" value="Divalent-metal-dependent TIM barrel enzymes"/>
    <property type="match status" value="1"/>
</dbReference>
<evidence type="ECO:0000259" key="1">
    <source>
        <dbReference type="Pfam" id="PF01261"/>
    </source>
</evidence>
<dbReference type="InterPro" id="IPR013022">
    <property type="entry name" value="Xyl_isomerase-like_TIM-brl"/>
</dbReference>
<dbReference type="Proteomes" id="UP001500443">
    <property type="component" value="Unassembled WGS sequence"/>
</dbReference>
<dbReference type="EMBL" id="BAAAPF010000176">
    <property type="protein sequence ID" value="GAA2136612.1"/>
    <property type="molecule type" value="Genomic_DNA"/>
</dbReference>
<dbReference type="InterPro" id="IPR050312">
    <property type="entry name" value="IolE/XylAMocC-like"/>
</dbReference>
<accession>A0ABN2Z4F0</accession>
<proteinExistence type="predicted"/>
<dbReference type="RefSeq" id="WP_344291860.1">
    <property type="nucleotide sequence ID" value="NZ_BAAAPF010000176.1"/>
</dbReference>
<dbReference type="SUPFAM" id="SSF51658">
    <property type="entry name" value="Xylose isomerase-like"/>
    <property type="match status" value="1"/>
</dbReference>
<dbReference type="GO" id="GO:0016853">
    <property type="term" value="F:isomerase activity"/>
    <property type="evidence" value="ECO:0007669"/>
    <property type="project" value="UniProtKB-KW"/>
</dbReference>
<keyword evidence="3" id="KW-1185">Reference proteome</keyword>
<keyword evidence="2" id="KW-0413">Isomerase</keyword>
<dbReference type="InterPro" id="IPR036237">
    <property type="entry name" value="Xyl_isomerase-like_sf"/>
</dbReference>
<organism evidence="2 3">
    <name type="scientific">Streptomyces synnematoformans</name>
    <dbReference type="NCBI Taxonomy" id="415721"/>
    <lineage>
        <taxon>Bacteria</taxon>
        <taxon>Bacillati</taxon>
        <taxon>Actinomycetota</taxon>
        <taxon>Actinomycetes</taxon>
        <taxon>Kitasatosporales</taxon>
        <taxon>Streptomycetaceae</taxon>
        <taxon>Streptomyces</taxon>
    </lineage>
</organism>
<reference evidence="2 3" key="1">
    <citation type="journal article" date="2019" name="Int. J. Syst. Evol. Microbiol.">
        <title>The Global Catalogue of Microorganisms (GCM) 10K type strain sequencing project: providing services to taxonomists for standard genome sequencing and annotation.</title>
        <authorList>
            <consortium name="The Broad Institute Genomics Platform"/>
            <consortium name="The Broad Institute Genome Sequencing Center for Infectious Disease"/>
            <person name="Wu L."/>
            <person name="Ma J."/>
        </authorList>
    </citation>
    <scope>NUCLEOTIDE SEQUENCE [LARGE SCALE GENOMIC DNA]</scope>
    <source>
        <strain evidence="2 3">JCM 15481</strain>
    </source>
</reference>
<evidence type="ECO:0000313" key="2">
    <source>
        <dbReference type="EMBL" id="GAA2136612.1"/>
    </source>
</evidence>